<name>A0A8C5DYQ2_GOUWI</name>
<reference evidence="1" key="2">
    <citation type="submission" date="2025-08" db="UniProtKB">
        <authorList>
            <consortium name="Ensembl"/>
        </authorList>
    </citation>
    <scope>IDENTIFICATION</scope>
</reference>
<dbReference type="InterPro" id="IPR012337">
    <property type="entry name" value="RNaseH-like_sf"/>
</dbReference>
<proteinExistence type="predicted"/>
<protein>
    <recommendedName>
        <fullName evidence="3">HAT C-terminal dimerisation domain-containing protein</fullName>
    </recommendedName>
</protein>
<keyword evidence="2" id="KW-1185">Reference proteome</keyword>
<dbReference type="Ensembl" id="ENSGWIT00000015375.1">
    <property type="protein sequence ID" value="ENSGWIP00000013878.1"/>
    <property type="gene ID" value="ENSGWIG00000007874.1"/>
</dbReference>
<reference evidence="1" key="3">
    <citation type="submission" date="2025-09" db="UniProtKB">
        <authorList>
            <consortium name="Ensembl"/>
        </authorList>
    </citation>
    <scope>IDENTIFICATION</scope>
</reference>
<evidence type="ECO:0000313" key="1">
    <source>
        <dbReference type="Ensembl" id="ENSGWIP00000013878.1"/>
    </source>
</evidence>
<dbReference type="PANTHER" id="PTHR37162">
    <property type="entry name" value="HAT FAMILY DIMERISATION DOMAINCONTAINING PROTEIN-RELATED"/>
    <property type="match status" value="1"/>
</dbReference>
<evidence type="ECO:0000313" key="2">
    <source>
        <dbReference type="Proteomes" id="UP000694680"/>
    </source>
</evidence>
<organism evidence="1 2">
    <name type="scientific">Gouania willdenowi</name>
    <name type="common">Blunt-snouted clingfish</name>
    <name type="synonym">Lepadogaster willdenowi</name>
    <dbReference type="NCBI Taxonomy" id="441366"/>
    <lineage>
        <taxon>Eukaryota</taxon>
        <taxon>Metazoa</taxon>
        <taxon>Chordata</taxon>
        <taxon>Craniata</taxon>
        <taxon>Vertebrata</taxon>
        <taxon>Euteleostomi</taxon>
        <taxon>Actinopterygii</taxon>
        <taxon>Neopterygii</taxon>
        <taxon>Teleostei</taxon>
        <taxon>Neoteleostei</taxon>
        <taxon>Acanthomorphata</taxon>
        <taxon>Ovalentaria</taxon>
        <taxon>Blenniimorphae</taxon>
        <taxon>Blenniiformes</taxon>
        <taxon>Gobiesocoidei</taxon>
        <taxon>Gobiesocidae</taxon>
        <taxon>Gobiesocinae</taxon>
        <taxon>Gouania</taxon>
    </lineage>
</organism>
<evidence type="ECO:0008006" key="3">
    <source>
        <dbReference type="Google" id="ProtNLM"/>
    </source>
</evidence>
<sequence length="440" mass="49700">MPKEKLHLILNGQRNMDSSKSRKDDCHAYCTLCRCDVDVSSKGKGALDRHASTDKHKSNNQSAGTSSLFSFFCEATSPQDEKISAAELCKVYHTVKHHQSYRSVDCGIKVDWEIYNDSTIAKGVTCGKAKALCENVLAPYSIHAHVDYIKENELHYSLATDASNKGTTKCFPIVLRYFHFVEGVQHALLDFYSDGNETSEAITNQLLAKLELSGLDLQKMSAYTADNASVNYGKHKCLSEAKTCSKRGACCKLHFSISASRTAQLREFCEFVEVDECNLLRHVVTRWLSLLPSIDRMLKCWKLLTSCFQSLGDEECPKILWKCFAEDRTEVSEMYLLFLSHILKVFSDCIEALEAKSFSITSVFNCFPSDVPLVNLRKVSTYIFSIPCSNAYTECVFSMMTTAWRNERNRLDVESVKAELQICVNFMLECTDISLKQKTL</sequence>
<dbReference type="Proteomes" id="UP000694680">
    <property type="component" value="Chromosome 15"/>
</dbReference>
<accession>A0A8C5DYQ2</accession>
<reference evidence="1" key="1">
    <citation type="submission" date="2020-06" db="EMBL/GenBank/DDBJ databases">
        <authorList>
            <consortium name="Wellcome Sanger Institute Data Sharing"/>
        </authorList>
    </citation>
    <scope>NUCLEOTIDE SEQUENCE [LARGE SCALE GENOMIC DNA]</scope>
</reference>
<dbReference type="AlphaFoldDB" id="A0A8C5DYQ2"/>
<dbReference type="SUPFAM" id="SSF53098">
    <property type="entry name" value="Ribonuclease H-like"/>
    <property type="match status" value="1"/>
</dbReference>
<dbReference type="PANTHER" id="PTHR37162:SF10">
    <property type="entry name" value="DUF4371 DOMAIN-CONTAINING PROTEIN"/>
    <property type="match status" value="1"/>
</dbReference>